<dbReference type="GO" id="GO:0005739">
    <property type="term" value="C:mitochondrion"/>
    <property type="evidence" value="ECO:0007669"/>
    <property type="project" value="TreeGrafter"/>
</dbReference>
<evidence type="ECO:0000259" key="15">
    <source>
        <dbReference type="PROSITE" id="PS51185"/>
    </source>
</evidence>
<comment type="similarity">
    <text evidence="2">Belongs to the class-II aminoacyl-tRNA synthetase family.</text>
</comment>
<evidence type="ECO:0000256" key="8">
    <source>
        <dbReference type="ARBA" id="ARBA00022741"/>
    </source>
</evidence>
<comment type="catalytic activity">
    <reaction evidence="13">
        <text>tRNA(Gly) + glycine + ATP = glycyl-tRNA(Gly) + AMP + diphosphate</text>
        <dbReference type="Rhea" id="RHEA:16013"/>
        <dbReference type="Rhea" id="RHEA-COMP:9664"/>
        <dbReference type="Rhea" id="RHEA-COMP:9683"/>
        <dbReference type="ChEBI" id="CHEBI:30616"/>
        <dbReference type="ChEBI" id="CHEBI:33019"/>
        <dbReference type="ChEBI" id="CHEBI:57305"/>
        <dbReference type="ChEBI" id="CHEBI:78442"/>
        <dbReference type="ChEBI" id="CHEBI:78522"/>
        <dbReference type="ChEBI" id="CHEBI:456215"/>
        <dbReference type="EC" id="6.1.1.14"/>
    </reaction>
</comment>
<dbReference type="EC" id="6.1.1.14" evidence="4"/>
<evidence type="ECO:0000256" key="3">
    <source>
        <dbReference type="ARBA" id="ARBA00011738"/>
    </source>
</evidence>
<evidence type="ECO:0000256" key="1">
    <source>
        <dbReference type="ARBA" id="ARBA00004496"/>
    </source>
</evidence>
<dbReference type="InterPro" id="IPR036621">
    <property type="entry name" value="Anticodon-bd_dom_sf"/>
</dbReference>
<feature type="domain" description="WHEP-TRS" evidence="15">
    <location>
        <begin position="11"/>
        <end position="68"/>
    </location>
</feature>
<evidence type="ECO:0000259" key="14">
    <source>
        <dbReference type="PROSITE" id="PS50862"/>
    </source>
</evidence>
<dbReference type="GO" id="GO:0070150">
    <property type="term" value="P:mitochondrial glycyl-tRNA aminoacylation"/>
    <property type="evidence" value="ECO:0007669"/>
    <property type="project" value="TreeGrafter"/>
</dbReference>
<keyword evidence="9" id="KW-0067">ATP-binding</keyword>
<dbReference type="InterPro" id="IPR033731">
    <property type="entry name" value="GlyRS-like_core"/>
</dbReference>
<dbReference type="GeneID" id="103699295"/>
<evidence type="ECO:0000256" key="5">
    <source>
        <dbReference type="ARBA" id="ARBA00022490"/>
    </source>
</evidence>
<evidence type="ECO:0000313" key="16">
    <source>
        <dbReference type="Proteomes" id="UP000228380"/>
    </source>
</evidence>
<reference evidence="16" key="1">
    <citation type="journal article" date="2019" name="Nat. Commun.">
        <title>Genome-wide association mapping of date palm fruit traits.</title>
        <authorList>
            <person name="Hazzouri K.M."/>
            <person name="Gros-Balthazard M."/>
            <person name="Flowers J.M."/>
            <person name="Copetti D."/>
            <person name="Lemansour A."/>
            <person name="Lebrun M."/>
            <person name="Masmoudi K."/>
            <person name="Ferrand S."/>
            <person name="Dhar M.I."/>
            <person name="Fresquez Z.A."/>
            <person name="Rosas U."/>
            <person name="Zhang J."/>
            <person name="Talag J."/>
            <person name="Lee S."/>
            <person name="Kudrna D."/>
            <person name="Powell R.F."/>
            <person name="Leitch I.J."/>
            <person name="Krueger R.R."/>
            <person name="Wing R.A."/>
            <person name="Amiri K.M.A."/>
            <person name="Purugganan M.D."/>
        </authorList>
    </citation>
    <scope>NUCLEOTIDE SEQUENCE [LARGE SCALE GENOMIC DNA]</scope>
    <source>
        <strain evidence="16">cv. Khalas</strain>
    </source>
</reference>
<evidence type="ECO:0000256" key="9">
    <source>
        <dbReference type="ARBA" id="ARBA00022840"/>
    </source>
</evidence>
<dbReference type="GO" id="GO:0004820">
    <property type="term" value="F:glycine-tRNA ligase activity"/>
    <property type="evidence" value="ECO:0007669"/>
    <property type="project" value="UniProtKB-EC"/>
</dbReference>
<dbReference type="PANTHER" id="PTHR10745:SF0">
    <property type="entry name" value="GLYCINE--TRNA LIGASE"/>
    <property type="match status" value="1"/>
</dbReference>
<dbReference type="FunFam" id="3.30.930.10:FF:000010">
    <property type="entry name" value="Glycyl-tRNA synthetase 1"/>
    <property type="match status" value="2"/>
</dbReference>
<dbReference type="OrthoDB" id="57698at2759"/>
<dbReference type="InterPro" id="IPR045864">
    <property type="entry name" value="aa-tRNA-synth_II/BPL/LPL"/>
</dbReference>
<dbReference type="PRINTS" id="PR01043">
    <property type="entry name" value="TRNASYNTHGLY"/>
</dbReference>
<dbReference type="PROSITE" id="PS50862">
    <property type="entry name" value="AA_TRNA_LIGASE_II"/>
    <property type="match status" value="2"/>
</dbReference>
<accession>A0A8B9ALY5</accession>
<dbReference type="Gene3D" id="1.10.287.10">
    <property type="entry name" value="S15/NS1, RNA-binding"/>
    <property type="match status" value="1"/>
</dbReference>
<evidence type="ECO:0000256" key="13">
    <source>
        <dbReference type="ARBA" id="ARBA00047937"/>
    </source>
</evidence>
<gene>
    <name evidence="17" type="primary">LOC103699295</name>
</gene>
<dbReference type="NCBIfam" id="NF003211">
    <property type="entry name" value="PRK04173.1"/>
    <property type="match status" value="2"/>
</dbReference>
<dbReference type="InterPro" id="IPR006195">
    <property type="entry name" value="aa-tRNA-synth_II"/>
</dbReference>
<name>A0A8B9ALY5_PHODC</name>
<sequence>MAATEDSLRRALAEKQTAVDAQSEAVRALKARPGVSKDEIDAAVEILKALKVEHGAAAKRLQSAVSSNGDGSRKEAFPQAVANTLERRLFYIPSFKIYRGVAGLYDYGPPGCAVISTVLAFWRQHFVLEEKMLEMDCPCITPEIVLKASGHVDKFTDLLVKDEKTGTCYRADHLLKDYCKGKLEKDLTLSPDKAAEFKHVISVLDDLSAAELGAKLKEYDIRSPDTGNHISDPYPFNLMFRTSIGPSGMLSGYMRPETAQGIFVNFNYLYYYNGNKLPFAAAQVGQAFRNEISPRQGLLRAREFTLAEIEHFVDPEDKSHPKFVDVANLEFLMFPREEQLAGKSAKSMVLGEAVSKGTINNETLGYFIGRVYLFLTRLGIDKDRLRFRQHLQNEMAHYAADCWDAEIECSDGWIECVGIADRSDYDLRAHSEKSGVRLVANEKFSEPREVEKLVISPSKRELGLAFKGYQRMVVEALEAMSDEEALEMKEALDDKGEVDFQVCTLGKSVLMKKNMVSISMERKKEHQRVFTPSVIEPSFGIGRIIYCLLEHSFYTSKSEDEQLNVFRFPPLVAASTSIGKAYARTDKLGVAAAKRLQYAVSGNGDGCSKEVFRQAVVNTLERRLFYIPSFKIYSGVAGLYDYGPPGCVVKSNVLAFWHQHFVLEEGMVVMKCSCVTPEIVLKASGHVDKFTDLMVKDEKTGMCYRADHLLKDYCKGKLEKDLTLLPDKAAEFKHVISVLDDLSAEEIGAKLKEYDIRSPDTGNHISDPYPFNLMFQTSIGSSGMLPGYMRPETAQGIFVNFEELYNFNCEKLPFAAAQVGQAFRNEISPRQGLLRVREFTLAEIEHFVDPEDKSHPKFVDVANLEFLMFPREEQLAGKSAKSMVLGETVSKGTINNETLGYFIGRVYLFLTRLGIDKDSLRFRQHLPNEMAHYAADCWDAEIECSYGWIECVGIADRSAYDLQAHSEKSGVRLVANGKFSEPREVEKLVITPSKTELDLAFKGNQRMVVEALEAMSEKEALKMKEALDDKGEVDFQVYTLGKSVLLKKNMVSISMERKKEHQRVFTPSVIEPSFGIGRIIYCLFEHSFYTRPSQSEDEQLNVFCFAPLVAPIKCTVFPLIKSQQFDKVAKLLDESLTAAGISHILDATGTSIGKRYARTDELGVPFAITVDSTTSVTIRERDSKEQIRVSIEEVVSVVKALTDGQTTWADVLRR</sequence>
<dbReference type="CDD" id="cd00774">
    <property type="entry name" value="GlyRS-like_core"/>
    <property type="match status" value="2"/>
</dbReference>
<dbReference type="InterPro" id="IPR002314">
    <property type="entry name" value="aa-tRNA-synt_IIb"/>
</dbReference>
<keyword evidence="7" id="KW-0808">Transferase</keyword>
<dbReference type="FunFam" id="3.40.50.800:FF:000004">
    <property type="entry name" value="Glycine--tRNA ligase 2"/>
    <property type="match status" value="1"/>
</dbReference>
<dbReference type="SUPFAM" id="SSF55681">
    <property type="entry name" value="Class II aaRS and biotin synthetases"/>
    <property type="match status" value="2"/>
</dbReference>
<dbReference type="FunFam" id="3.30.40.230:FF:000001">
    <property type="entry name" value="Glycine--tRNA ligase"/>
    <property type="match status" value="2"/>
</dbReference>
<dbReference type="GO" id="GO:0005524">
    <property type="term" value="F:ATP binding"/>
    <property type="evidence" value="ECO:0007669"/>
    <property type="project" value="UniProtKB-KW"/>
</dbReference>
<keyword evidence="5" id="KW-0963">Cytoplasm</keyword>
<dbReference type="Gene3D" id="3.40.50.800">
    <property type="entry name" value="Anticodon-binding domain"/>
    <property type="match status" value="1"/>
</dbReference>
<dbReference type="Pfam" id="PF00587">
    <property type="entry name" value="tRNA-synt_2b"/>
    <property type="match status" value="2"/>
</dbReference>
<dbReference type="InterPro" id="IPR027031">
    <property type="entry name" value="Gly-tRNA_synthase/POLG2"/>
</dbReference>
<dbReference type="NCBIfam" id="TIGR00389">
    <property type="entry name" value="glyS_dimeric"/>
    <property type="match status" value="2"/>
</dbReference>
<organism evidence="16 17">
    <name type="scientific">Phoenix dactylifera</name>
    <name type="common">Date palm</name>
    <dbReference type="NCBI Taxonomy" id="42345"/>
    <lineage>
        <taxon>Eukaryota</taxon>
        <taxon>Viridiplantae</taxon>
        <taxon>Streptophyta</taxon>
        <taxon>Embryophyta</taxon>
        <taxon>Tracheophyta</taxon>
        <taxon>Spermatophyta</taxon>
        <taxon>Magnoliopsida</taxon>
        <taxon>Liliopsida</taxon>
        <taxon>Arecaceae</taxon>
        <taxon>Coryphoideae</taxon>
        <taxon>Phoeniceae</taxon>
        <taxon>Phoenix</taxon>
    </lineage>
</organism>
<evidence type="ECO:0000256" key="4">
    <source>
        <dbReference type="ARBA" id="ARBA00012829"/>
    </source>
</evidence>
<dbReference type="AlphaFoldDB" id="A0A8B9ALY5"/>
<dbReference type="SMART" id="SM00991">
    <property type="entry name" value="WHEP-TRS"/>
    <property type="match status" value="1"/>
</dbReference>
<evidence type="ECO:0000256" key="2">
    <source>
        <dbReference type="ARBA" id="ARBA00008226"/>
    </source>
</evidence>
<dbReference type="SUPFAM" id="SSF52954">
    <property type="entry name" value="Class II aaRS ABD-related"/>
    <property type="match status" value="1"/>
</dbReference>
<dbReference type="PANTHER" id="PTHR10745">
    <property type="entry name" value="GLYCYL-TRNA SYNTHETASE/DNA POLYMERASE SUBUNIT GAMMA-2"/>
    <property type="match status" value="1"/>
</dbReference>
<evidence type="ECO:0000256" key="12">
    <source>
        <dbReference type="ARBA" id="ARBA00030057"/>
    </source>
</evidence>
<keyword evidence="10" id="KW-0648">Protein biosynthesis</keyword>
<dbReference type="KEGG" id="pda:103699295"/>
<dbReference type="Proteomes" id="UP000228380">
    <property type="component" value="Chromosome 7"/>
</dbReference>
<dbReference type="Gene3D" id="3.30.720.200">
    <property type="match status" value="2"/>
</dbReference>
<dbReference type="InterPro" id="IPR002315">
    <property type="entry name" value="tRNA-synt_gly"/>
</dbReference>
<keyword evidence="11" id="KW-0030">Aminoacyl-tRNA synthetase</keyword>
<evidence type="ECO:0000313" key="17">
    <source>
        <dbReference type="RefSeq" id="XP_038984319.1"/>
    </source>
</evidence>
<keyword evidence="8" id="KW-0547">Nucleotide-binding</keyword>
<dbReference type="InterPro" id="IPR004154">
    <property type="entry name" value="Anticodon-bd"/>
</dbReference>
<feature type="domain" description="Aminoacyl-transfer RNA synthetases class-II family profile" evidence="14">
    <location>
        <begin position="735"/>
        <end position="1092"/>
    </location>
</feature>
<evidence type="ECO:0000256" key="11">
    <source>
        <dbReference type="ARBA" id="ARBA00023146"/>
    </source>
</evidence>
<dbReference type="PROSITE" id="PS51185">
    <property type="entry name" value="WHEP_TRS_2"/>
    <property type="match status" value="1"/>
</dbReference>
<dbReference type="GO" id="GO:0016740">
    <property type="term" value="F:transferase activity"/>
    <property type="evidence" value="ECO:0007669"/>
    <property type="project" value="UniProtKB-KW"/>
</dbReference>
<dbReference type="InterPro" id="IPR000738">
    <property type="entry name" value="WHEP-TRS_dom"/>
</dbReference>
<evidence type="ECO:0000256" key="7">
    <source>
        <dbReference type="ARBA" id="ARBA00022679"/>
    </source>
</evidence>
<dbReference type="RefSeq" id="XP_038984319.1">
    <property type="nucleotide sequence ID" value="XM_039128391.1"/>
</dbReference>
<dbReference type="Gene3D" id="3.30.40.230">
    <property type="match status" value="2"/>
</dbReference>
<proteinExistence type="inferred from homology"/>
<comment type="subcellular location">
    <subcellularLocation>
        <location evidence="1">Cytoplasm</location>
    </subcellularLocation>
</comment>
<comment type="subunit">
    <text evidence="3">Homodimer.</text>
</comment>
<evidence type="ECO:0000256" key="6">
    <source>
        <dbReference type="ARBA" id="ARBA00022598"/>
    </source>
</evidence>
<keyword evidence="6" id="KW-0436">Ligase</keyword>
<feature type="domain" description="Aminoacyl-transfer RNA synthetases class-II family profile" evidence="14">
    <location>
        <begin position="253"/>
        <end position="570"/>
    </location>
</feature>
<dbReference type="Pfam" id="PF03129">
    <property type="entry name" value="HGTP_anticodon"/>
    <property type="match status" value="1"/>
</dbReference>
<reference evidence="17" key="2">
    <citation type="submission" date="2025-08" db="UniProtKB">
        <authorList>
            <consortium name="RefSeq"/>
        </authorList>
    </citation>
    <scope>IDENTIFICATION</scope>
    <source>
        <tissue evidence="17">Young leaves</tissue>
    </source>
</reference>
<dbReference type="Gene3D" id="3.30.930.10">
    <property type="entry name" value="Bira Bifunctional Protein, Domain 2"/>
    <property type="match status" value="2"/>
</dbReference>
<dbReference type="FunFam" id="3.30.720.200:FF:000001">
    <property type="entry name" value="Glycine--tRNA ligase 2"/>
    <property type="match status" value="2"/>
</dbReference>
<keyword evidence="16" id="KW-1185">Reference proteome</keyword>
<evidence type="ECO:0000256" key="10">
    <source>
        <dbReference type="ARBA" id="ARBA00022917"/>
    </source>
</evidence>
<protein>
    <recommendedName>
        <fullName evidence="4">glycine--tRNA ligase</fullName>
        <ecNumber evidence="4">6.1.1.14</ecNumber>
    </recommendedName>
    <alternativeName>
        <fullName evidence="12">Diadenosine tetraphosphate synthetase</fullName>
    </alternativeName>
</protein>